<feature type="non-terminal residue" evidence="1">
    <location>
        <position position="1"/>
    </location>
</feature>
<gene>
    <name evidence="1" type="ORF">S01H1_51707</name>
</gene>
<comment type="caution">
    <text evidence="1">The sequence shown here is derived from an EMBL/GenBank/DDBJ whole genome shotgun (WGS) entry which is preliminary data.</text>
</comment>
<accession>X0W3D3</accession>
<dbReference type="AlphaFoldDB" id="X0W3D3"/>
<organism evidence="1">
    <name type="scientific">marine sediment metagenome</name>
    <dbReference type="NCBI Taxonomy" id="412755"/>
    <lineage>
        <taxon>unclassified sequences</taxon>
        <taxon>metagenomes</taxon>
        <taxon>ecological metagenomes</taxon>
    </lineage>
</organism>
<name>X0W3D3_9ZZZZ</name>
<evidence type="ECO:0000313" key="1">
    <source>
        <dbReference type="EMBL" id="GAG25324.1"/>
    </source>
</evidence>
<protein>
    <submittedName>
        <fullName evidence="1">Uncharacterized protein</fullName>
    </submittedName>
</protein>
<dbReference type="EMBL" id="BARS01033383">
    <property type="protein sequence ID" value="GAG25324.1"/>
    <property type="molecule type" value="Genomic_DNA"/>
</dbReference>
<reference evidence="1" key="1">
    <citation type="journal article" date="2014" name="Front. Microbiol.">
        <title>High frequency of phylogenetically diverse reductive dehalogenase-homologous genes in deep subseafloor sedimentary metagenomes.</title>
        <authorList>
            <person name="Kawai M."/>
            <person name="Futagami T."/>
            <person name="Toyoda A."/>
            <person name="Takaki Y."/>
            <person name="Nishi S."/>
            <person name="Hori S."/>
            <person name="Arai W."/>
            <person name="Tsubouchi T."/>
            <person name="Morono Y."/>
            <person name="Uchiyama I."/>
            <person name="Ito T."/>
            <person name="Fujiyama A."/>
            <person name="Inagaki F."/>
            <person name="Takami H."/>
        </authorList>
    </citation>
    <scope>NUCLEOTIDE SEQUENCE</scope>
    <source>
        <strain evidence="1">Expedition CK06-06</strain>
    </source>
</reference>
<sequence>GRDIFRAVICKASESRPNRKGEKRIKKDTTKKHEILSILSFMVRDQLNYAYN</sequence>
<proteinExistence type="predicted"/>